<feature type="non-terminal residue" evidence="1">
    <location>
        <position position="81"/>
    </location>
</feature>
<comment type="caution">
    <text evidence="1">The sequence shown here is derived from an EMBL/GenBank/DDBJ whole genome shotgun (WGS) entry which is preliminary data.</text>
</comment>
<organism evidence="1">
    <name type="scientific">marine sediment metagenome</name>
    <dbReference type="NCBI Taxonomy" id="412755"/>
    <lineage>
        <taxon>unclassified sequences</taxon>
        <taxon>metagenomes</taxon>
        <taxon>ecological metagenomes</taxon>
    </lineage>
</organism>
<dbReference type="EMBL" id="BART01028034">
    <property type="protein sequence ID" value="GAH00322.1"/>
    <property type="molecule type" value="Genomic_DNA"/>
</dbReference>
<protein>
    <submittedName>
        <fullName evidence="1">Uncharacterized protein</fullName>
    </submittedName>
</protein>
<accession>X1BZ85</accession>
<dbReference type="SUPFAM" id="SSF54211">
    <property type="entry name" value="Ribosomal protein S5 domain 2-like"/>
    <property type="match status" value="1"/>
</dbReference>
<reference evidence="1" key="1">
    <citation type="journal article" date="2014" name="Front. Microbiol.">
        <title>High frequency of phylogenetically diverse reductive dehalogenase-homologous genes in deep subseafloor sedimentary metagenomes.</title>
        <authorList>
            <person name="Kawai M."/>
            <person name="Futagami T."/>
            <person name="Toyoda A."/>
            <person name="Takaki Y."/>
            <person name="Nishi S."/>
            <person name="Hori S."/>
            <person name="Arai W."/>
            <person name="Tsubouchi T."/>
            <person name="Morono Y."/>
            <person name="Uchiyama I."/>
            <person name="Ito T."/>
            <person name="Fujiyama A."/>
            <person name="Inagaki F."/>
            <person name="Takami H."/>
        </authorList>
    </citation>
    <scope>NUCLEOTIDE SEQUENCE</scope>
    <source>
        <strain evidence="1">Expedition CK06-06</strain>
    </source>
</reference>
<name>X1BZ85_9ZZZZ</name>
<dbReference type="Gene3D" id="3.30.230.120">
    <property type="match status" value="1"/>
</dbReference>
<evidence type="ECO:0000313" key="1">
    <source>
        <dbReference type="EMBL" id="GAH00322.1"/>
    </source>
</evidence>
<dbReference type="InterPro" id="IPR020568">
    <property type="entry name" value="Ribosomal_Su5_D2-typ_SF"/>
</dbReference>
<gene>
    <name evidence="1" type="ORF">S01H4_49547</name>
</gene>
<proteinExistence type="predicted"/>
<sequence length="81" mass="9287">MRKIIFSRAPVRICDIGGWTDTWFCPNGAVFNICVGLYSYVRIIPTNTSRINIVSENLNIHTEIKNFHNIEYDGNLDLLKA</sequence>
<dbReference type="AlphaFoldDB" id="X1BZ85"/>